<dbReference type="PROSITE" id="PS50174">
    <property type="entry name" value="G_PATCH"/>
    <property type="match status" value="1"/>
</dbReference>
<dbReference type="SMART" id="SM00443">
    <property type="entry name" value="G_patch"/>
    <property type="match status" value="1"/>
</dbReference>
<feature type="region of interest" description="Disordered" evidence="2">
    <location>
        <begin position="189"/>
        <end position="455"/>
    </location>
</feature>
<accession>A0AAW1ZL33</accession>
<dbReference type="Proteomes" id="UP001479290">
    <property type="component" value="Unassembled WGS sequence"/>
</dbReference>
<feature type="compositionally biased region" description="Polar residues" evidence="2">
    <location>
        <begin position="199"/>
        <end position="215"/>
    </location>
</feature>
<dbReference type="EMBL" id="JAWDJR010000016">
    <property type="protein sequence ID" value="KAK9961078.1"/>
    <property type="molecule type" value="Genomic_DNA"/>
</dbReference>
<organism evidence="4 5">
    <name type="scientific">Culter alburnus</name>
    <name type="common">Topmouth culter</name>
    <dbReference type="NCBI Taxonomy" id="194366"/>
    <lineage>
        <taxon>Eukaryota</taxon>
        <taxon>Metazoa</taxon>
        <taxon>Chordata</taxon>
        <taxon>Craniata</taxon>
        <taxon>Vertebrata</taxon>
        <taxon>Euteleostomi</taxon>
        <taxon>Actinopterygii</taxon>
        <taxon>Neopterygii</taxon>
        <taxon>Teleostei</taxon>
        <taxon>Ostariophysi</taxon>
        <taxon>Cypriniformes</taxon>
        <taxon>Xenocyprididae</taxon>
        <taxon>Xenocypridinae</taxon>
        <taxon>Culter</taxon>
    </lineage>
</organism>
<dbReference type="GO" id="GO:0005730">
    <property type="term" value="C:nucleolus"/>
    <property type="evidence" value="ECO:0007669"/>
    <property type="project" value="TreeGrafter"/>
</dbReference>
<sequence>MAETVQKKSTGLKFAEEQLKRHGWEKGKGLGKSENGISEAIKVQIKCGKRGIGHKEGEQFSFHWWDHVFNKASSSLVVETSQSGVMVKSDDSSDGLISIKKPRKTLKAEYMKYGSFVKSATLLSGEELPEKTSVSDDSSEDEDQKLDLSSTTKLSDADLLKVCGGRTAHKGARHGLTMSAKLARLEQQEQEFMNKYGKKNNTAETSKSSTDSLNAAGNPDIKEKTKRKKSKIQVGPSENNTHEDKMTTQVLSSNDIEDGKPKKRKDSNDVSVNDDDITDIEPKKKKKKNRKEKEVLENGLNGECSIDVNESEERDTHLQMNDSIPKKKKKLSKAVAETAYTDEISEDSTDAHSKQPQEGSIENQQTSDNASKKKKKKKKSTMDLSETSPSTDVENSTSVMTEDTSNEAQVMDTQTEGQENNRKKNKKKKQSKKEEQEVVNVQFEESMPKKKKSKE</sequence>
<dbReference type="InterPro" id="IPR000467">
    <property type="entry name" value="G_patch_dom"/>
</dbReference>
<dbReference type="GO" id="GO:0003676">
    <property type="term" value="F:nucleic acid binding"/>
    <property type="evidence" value="ECO:0007669"/>
    <property type="project" value="InterPro"/>
</dbReference>
<dbReference type="Pfam" id="PF01585">
    <property type="entry name" value="G-patch"/>
    <property type="match status" value="1"/>
</dbReference>
<protein>
    <recommendedName>
        <fullName evidence="1">G patch domain-containing protein 4</fullName>
    </recommendedName>
</protein>
<name>A0AAW1ZL33_CULAL</name>
<gene>
    <name evidence="4" type="ORF">ABG768_008890</name>
</gene>
<proteinExistence type="predicted"/>
<reference evidence="4 5" key="1">
    <citation type="submission" date="2024-05" db="EMBL/GenBank/DDBJ databases">
        <title>A high-quality chromosomal-level genome assembly of Topmouth culter (Culter alburnus).</title>
        <authorList>
            <person name="Zhao H."/>
        </authorList>
    </citation>
    <scope>NUCLEOTIDE SEQUENCE [LARGE SCALE GENOMIC DNA]</scope>
    <source>
        <strain evidence="4">CATC2023</strain>
        <tissue evidence="4">Muscle</tissue>
    </source>
</reference>
<evidence type="ECO:0000256" key="2">
    <source>
        <dbReference type="SAM" id="MobiDB-lite"/>
    </source>
</evidence>
<dbReference type="PANTHER" id="PTHR23149">
    <property type="entry name" value="G PATCH DOMAIN CONTAINING PROTEIN"/>
    <property type="match status" value="1"/>
</dbReference>
<feature type="compositionally biased region" description="Polar residues" evidence="2">
    <location>
        <begin position="356"/>
        <end position="369"/>
    </location>
</feature>
<comment type="caution">
    <text evidence="4">The sequence shown here is derived from an EMBL/GenBank/DDBJ whole genome shotgun (WGS) entry which is preliminary data.</text>
</comment>
<feature type="domain" description="G-patch" evidence="3">
    <location>
        <begin position="11"/>
        <end position="57"/>
    </location>
</feature>
<evidence type="ECO:0000259" key="3">
    <source>
        <dbReference type="PROSITE" id="PS50174"/>
    </source>
</evidence>
<evidence type="ECO:0000313" key="5">
    <source>
        <dbReference type="Proteomes" id="UP001479290"/>
    </source>
</evidence>
<feature type="compositionally biased region" description="Polar residues" evidence="2">
    <location>
        <begin position="382"/>
        <end position="415"/>
    </location>
</feature>
<dbReference type="PANTHER" id="PTHR23149:SF9">
    <property type="entry name" value="G PATCH DOMAIN-CONTAINING PROTEIN 4"/>
    <property type="match status" value="1"/>
</dbReference>
<keyword evidence="5" id="KW-1185">Reference proteome</keyword>
<evidence type="ECO:0000256" key="1">
    <source>
        <dbReference type="ARBA" id="ARBA00040365"/>
    </source>
</evidence>
<dbReference type="EMBL" id="JAWDJR010000016">
    <property type="protein sequence ID" value="KAK9961079.1"/>
    <property type="molecule type" value="Genomic_DNA"/>
</dbReference>
<dbReference type="AlphaFoldDB" id="A0AAW1ZL33"/>
<dbReference type="InterPro" id="IPR050656">
    <property type="entry name" value="PINX1"/>
</dbReference>
<feature type="region of interest" description="Disordered" evidence="2">
    <location>
        <begin position="127"/>
        <end position="152"/>
    </location>
</feature>
<evidence type="ECO:0000313" key="4">
    <source>
        <dbReference type="EMBL" id="KAK9961079.1"/>
    </source>
</evidence>